<proteinExistence type="predicted"/>
<dbReference type="EMBL" id="CP012333">
    <property type="protein sequence ID" value="AKV04150.1"/>
    <property type="molecule type" value="Genomic_DNA"/>
</dbReference>
<name>A0A0K1QFE1_9BACT</name>
<reference evidence="1 2" key="1">
    <citation type="submission" date="2015-08" db="EMBL/GenBank/DDBJ databases">
        <authorList>
            <person name="Babu N.S."/>
            <person name="Beckwith C.J."/>
            <person name="Beseler K.G."/>
            <person name="Brison A."/>
            <person name="Carone J.V."/>
            <person name="Caskin T.P."/>
            <person name="Diamond M."/>
            <person name="Durham M.E."/>
            <person name="Foxe J.M."/>
            <person name="Go M."/>
            <person name="Henderson B.A."/>
            <person name="Jones I.B."/>
            <person name="McGettigan J.A."/>
            <person name="Micheletti S.J."/>
            <person name="Nasrallah M.E."/>
            <person name="Ortiz D."/>
            <person name="Piller C.R."/>
            <person name="Privatt S.R."/>
            <person name="Schneider S.L."/>
            <person name="Sharp S."/>
            <person name="Smith T.C."/>
            <person name="Stanton J.D."/>
            <person name="Ullery H.E."/>
            <person name="Wilson R.J."/>
            <person name="Serrano M.G."/>
            <person name="Buck G."/>
            <person name="Lee V."/>
            <person name="Wang Y."/>
            <person name="Carvalho R."/>
            <person name="Voegtly L."/>
            <person name="Shi R."/>
            <person name="Duckworth R."/>
            <person name="Johnson A."/>
            <person name="Loviza R."/>
            <person name="Walstead R."/>
            <person name="Shah Z."/>
            <person name="Kiflezghi M."/>
            <person name="Wade K."/>
            <person name="Ball S.L."/>
            <person name="Bradley K.W."/>
            <person name="Asai D.J."/>
            <person name="Bowman C.A."/>
            <person name="Russell D.A."/>
            <person name="Pope W.H."/>
            <person name="Jacobs-Sera D."/>
            <person name="Hendrix R.W."/>
            <person name="Hatfull G.F."/>
        </authorList>
    </citation>
    <scope>NUCLEOTIDE SEQUENCE [LARGE SCALE GENOMIC DNA]</scope>
    <source>
        <strain evidence="1 2">DSM 27648</strain>
    </source>
</reference>
<gene>
    <name evidence="1" type="ORF">AKJ09_10813</name>
</gene>
<sequence length="174" mass="19132">MTEFSLSPAQEDDVRRADATGGRIAAFVRIRQLTGASLTEAISIAQALLPASSTPKRALDVDLEVLVVGGLVPSVIQHLPYSPERYLNIPCGTPIIANLASTLSDDDVLAWIRVLHVDPWDFNTHCVDLSRLDLDDEHHPWVVDEYPPLEALRAFRDAGFTLHVYPRAPSQSSP</sequence>
<dbReference type="AlphaFoldDB" id="A0A0K1QFE1"/>
<keyword evidence="2" id="KW-1185">Reference proteome</keyword>
<evidence type="ECO:0000313" key="1">
    <source>
        <dbReference type="EMBL" id="AKV04150.1"/>
    </source>
</evidence>
<dbReference type="Proteomes" id="UP000064967">
    <property type="component" value="Chromosome"/>
</dbReference>
<dbReference type="KEGG" id="llu:AKJ09_10813"/>
<organism evidence="1 2">
    <name type="scientific">Labilithrix luteola</name>
    <dbReference type="NCBI Taxonomy" id="1391654"/>
    <lineage>
        <taxon>Bacteria</taxon>
        <taxon>Pseudomonadati</taxon>
        <taxon>Myxococcota</taxon>
        <taxon>Polyangia</taxon>
        <taxon>Polyangiales</taxon>
        <taxon>Labilitrichaceae</taxon>
        <taxon>Labilithrix</taxon>
    </lineage>
</organism>
<accession>A0A0K1QFE1</accession>
<dbReference type="RefSeq" id="WP_146654804.1">
    <property type="nucleotide sequence ID" value="NZ_CP012333.1"/>
</dbReference>
<evidence type="ECO:0000313" key="2">
    <source>
        <dbReference type="Proteomes" id="UP000064967"/>
    </source>
</evidence>
<protein>
    <submittedName>
        <fullName evidence="1">Uncharacterized protein</fullName>
    </submittedName>
</protein>